<sequence length="237" mass="26690">MSKVITIIPARGGSKGVPRKNIKSLNGKPLIAYAIEAALKSGVIDRVIVSTEDKEIAEVAKQYGAEVINRPEDLAGDKVTLDPVIKQALEFLETQENYIPDFVSCIQPTSPLLKSEIVKACVGKVVDEGFDSCIAAFLPDTYEWKWKPVYDVSGKEISFEPEFPVMQRVVRQDLPKVYHENGAFYITKLSLFKKIGHRWGGKMAVVEMSEEDSIQIDNLNEFWMIEQILKRRQGEVQ</sequence>
<proteinExistence type="predicted"/>
<dbReference type="EMBL" id="MGJA01000003">
    <property type="protein sequence ID" value="OGM98203.1"/>
    <property type="molecule type" value="Genomic_DNA"/>
</dbReference>
<dbReference type="InterPro" id="IPR050793">
    <property type="entry name" value="CMP-NeuNAc_synthase"/>
</dbReference>
<dbReference type="Pfam" id="PF02348">
    <property type="entry name" value="CTP_transf_3"/>
    <property type="match status" value="1"/>
</dbReference>
<accession>A0A1F8EBM4</accession>
<dbReference type="SUPFAM" id="SSF53448">
    <property type="entry name" value="Nucleotide-diphospho-sugar transferases"/>
    <property type="match status" value="1"/>
</dbReference>
<name>A0A1F8EBM4_9BACT</name>
<dbReference type="STRING" id="1802660.A2735_00650"/>
<dbReference type="CDD" id="cd02513">
    <property type="entry name" value="CMP-NeuAc_Synthase"/>
    <property type="match status" value="1"/>
</dbReference>
<dbReference type="PANTHER" id="PTHR21485:SF3">
    <property type="entry name" value="N-ACYLNEURAMINATE CYTIDYLYLTRANSFERASE"/>
    <property type="match status" value="1"/>
</dbReference>
<protein>
    <recommendedName>
        <fullName evidence="3">Acylneuraminate cytidylyltransferase</fullName>
    </recommendedName>
</protein>
<comment type="caution">
    <text evidence="1">The sequence shown here is derived from an EMBL/GenBank/DDBJ whole genome shotgun (WGS) entry which is preliminary data.</text>
</comment>
<dbReference type="Proteomes" id="UP000178520">
    <property type="component" value="Unassembled WGS sequence"/>
</dbReference>
<dbReference type="InterPro" id="IPR029044">
    <property type="entry name" value="Nucleotide-diphossugar_trans"/>
</dbReference>
<dbReference type="InterPro" id="IPR003329">
    <property type="entry name" value="Cytidylyl_trans"/>
</dbReference>
<reference evidence="1 2" key="1">
    <citation type="journal article" date="2016" name="Nat. Commun.">
        <title>Thousands of microbial genomes shed light on interconnected biogeochemical processes in an aquifer system.</title>
        <authorList>
            <person name="Anantharaman K."/>
            <person name="Brown C.T."/>
            <person name="Hug L.A."/>
            <person name="Sharon I."/>
            <person name="Castelle C.J."/>
            <person name="Probst A.J."/>
            <person name="Thomas B.C."/>
            <person name="Singh A."/>
            <person name="Wilkins M.J."/>
            <person name="Karaoz U."/>
            <person name="Brodie E.L."/>
            <person name="Williams K.H."/>
            <person name="Hubbard S.S."/>
            <person name="Banfield J.F."/>
        </authorList>
    </citation>
    <scope>NUCLEOTIDE SEQUENCE [LARGE SCALE GENOMIC DNA]</scope>
</reference>
<organism evidence="1 2">
    <name type="scientific">Candidatus Yanofskybacteria bacterium RIFCSPHIGHO2_01_FULL_41_21</name>
    <dbReference type="NCBI Taxonomy" id="1802660"/>
    <lineage>
        <taxon>Bacteria</taxon>
        <taxon>Candidatus Yanofskyibacteriota</taxon>
    </lineage>
</organism>
<evidence type="ECO:0000313" key="2">
    <source>
        <dbReference type="Proteomes" id="UP000178520"/>
    </source>
</evidence>
<dbReference type="GO" id="GO:0008781">
    <property type="term" value="F:N-acylneuraminate cytidylyltransferase activity"/>
    <property type="evidence" value="ECO:0007669"/>
    <property type="project" value="TreeGrafter"/>
</dbReference>
<evidence type="ECO:0000313" key="1">
    <source>
        <dbReference type="EMBL" id="OGM98203.1"/>
    </source>
</evidence>
<evidence type="ECO:0008006" key="3">
    <source>
        <dbReference type="Google" id="ProtNLM"/>
    </source>
</evidence>
<dbReference type="PANTHER" id="PTHR21485">
    <property type="entry name" value="HAD SUPERFAMILY MEMBERS CMAS AND KDSC"/>
    <property type="match status" value="1"/>
</dbReference>
<gene>
    <name evidence="1" type="ORF">A2735_00650</name>
</gene>
<dbReference type="AlphaFoldDB" id="A0A1F8EBM4"/>
<dbReference type="Gene3D" id="3.90.550.10">
    <property type="entry name" value="Spore Coat Polysaccharide Biosynthesis Protein SpsA, Chain A"/>
    <property type="match status" value="1"/>
</dbReference>